<sequence length="81" mass="9387">MRILFIFFLTINFNEGAILRSCGKCRVHWKPVRESGIFYNKSYCKKPCLPTEIHRVYLANNLGNLIGVDFIDACSCQKSFH</sequence>
<name>A0ABN7RPL6_OIKDI</name>
<feature type="chain" id="PRO_5046569503" evidence="1">
    <location>
        <begin position="17"/>
        <end position="81"/>
    </location>
</feature>
<proteinExistence type="predicted"/>
<evidence type="ECO:0000313" key="3">
    <source>
        <dbReference type="Proteomes" id="UP001158576"/>
    </source>
</evidence>
<keyword evidence="3" id="KW-1185">Reference proteome</keyword>
<organism evidence="2 3">
    <name type="scientific">Oikopleura dioica</name>
    <name type="common">Tunicate</name>
    <dbReference type="NCBI Taxonomy" id="34765"/>
    <lineage>
        <taxon>Eukaryota</taxon>
        <taxon>Metazoa</taxon>
        <taxon>Chordata</taxon>
        <taxon>Tunicata</taxon>
        <taxon>Appendicularia</taxon>
        <taxon>Copelata</taxon>
        <taxon>Oikopleuridae</taxon>
        <taxon>Oikopleura</taxon>
    </lineage>
</organism>
<evidence type="ECO:0000256" key="1">
    <source>
        <dbReference type="SAM" id="SignalP"/>
    </source>
</evidence>
<keyword evidence="1" id="KW-0732">Signal</keyword>
<accession>A0ABN7RPL6</accession>
<dbReference type="Proteomes" id="UP001158576">
    <property type="component" value="Chromosome PAR"/>
</dbReference>
<feature type="signal peptide" evidence="1">
    <location>
        <begin position="1"/>
        <end position="16"/>
    </location>
</feature>
<gene>
    <name evidence="2" type="ORF">OKIOD_LOCUS580</name>
</gene>
<evidence type="ECO:0000313" key="2">
    <source>
        <dbReference type="EMBL" id="CAG5078564.1"/>
    </source>
</evidence>
<reference evidence="2 3" key="1">
    <citation type="submission" date="2021-04" db="EMBL/GenBank/DDBJ databases">
        <authorList>
            <person name="Bliznina A."/>
        </authorList>
    </citation>
    <scope>NUCLEOTIDE SEQUENCE [LARGE SCALE GENOMIC DNA]</scope>
</reference>
<protein>
    <submittedName>
        <fullName evidence="2">Oidioi.mRNA.OKI2018_I69.PAR.g9022.t1.cds</fullName>
    </submittedName>
</protein>
<dbReference type="EMBL" id="OU015568">
    <property type="protein sequence ID" value="CAG5078564.1"/>
    <property type="molecule type" value="Genomic_DNA"/>
</dbReference>